<evidence type="ECO:0000259" key="5">
    <source>
        <dbReference type="Pfam" id="PF00593"/>
    </source>
</evidence>
<proteinExistence type="inferred from homology"/>
<keyword evidence="4" id="KW-0732">Signal</keyword>
<feature type="chain" id="PRO_5045482224" evidence="4">
    <location>
        <begin position="24"/>
        <end position="684"/>
    </location>
</feature>
<keyword evidence="1" id="KW-0998">Cell outer membrane</keyword>
<dbReference type="Proteomes" id="UP000686327">
    <property type="component" value="Unassembled WGS sequence"/>
</dbReference>
<evidence type="ECO:0000256" key="4">
    <source>
        <dbReference type="SAM" id="SignalP"/>
    </source>
</evidence>
<dbReference type="EMBL" id="JAGRYU010000025">
    <property type="protein sequence ID" value="MBU4683110.1"/>
    <property type="molecule type" value="Genomic_DNA"/>
</dbReference>
<protein>
    <submittedName>
        <fullName evidence="7">TonB-dependent copper receptor</fullName>
    </submittedName>
</protein>
<comment type="subcellular location">
    <subcellularLocation>
        <location evidence="1">Cell outer membrane</location>
        <topology evidence="1">Multi-pass membrane protein</topology>
    </subcellularLocation>
</comment>
<dbReference type="PROSITE" id="PS52016">
    <property type="entry name" value="TONB_DEPENDENT_REC_3"/>
    <property type="match status" value="1"/>
</dbReference>
<dbReference type="InterPro" id="IPR012910">
    <property type="entry name" value="Plug_dom"/>
</dbReference>
<dbReference type="PANTHER" id="PTHR30069:SF49">
    <property type="entry name" value="OUTER MEMBRANE PROTEIN C"/>
    <property type="match status" value="1"/>
</dbReference>
<feature type="signal peptide" evidence="4">
    <location>
        <begin position="1"/>
        <end position="23"/>
    </location>
</feature>
<dbReference type="Pfam" id="PF07715">
    <property type="entry name" value="Plug"/>
    <property type="match status" value="1"/>
</dbReference>
<dbReference type="InterPro" id="IPR010100">
    <property type="entry name" value="TonB-dep_Cu_rcpt"/>
</dbReference>
<reference evidence="8" key="1">
    <citation type="submission" date="2023-07" db="EMBL/GenBank/DDBJ databases">
        <title>Cedecea davisae an AmpC producer and its therapeutic implications.</title>
        <authorList>
            <person name="Notter J."/>
        </authorList>
    </citation>
    <scope>NUCLEOTIDE SEQUENCE [LARGE SCALE GENOMIC DNA]</scope>
    <source>
        <strain evidence="8">1</strain>
    </source>
</reference>
<evidence type="ECO:0000256" key="2">
    <source>
        <dbReference type="RuleBase" id="RU003357"/>
    </source>
</evidence>
<dbReference type="PANTHER" id="PTHR30069">
    <property type="entry name" value="TONB-DEPENDENT OUTER MEMBRANE RECEPTOR"/>
    <property type="match status" value="1"/>
</dbReference>
<keyword evidence="1 2" id="KW-0472">Membrane</keyword>
<feature type="region of interest" description="Disordered" evidence="3">
    <location>
        <begin position="48"/>
        <end position="67"/>
    </location>
</feature>
<dbReference type="Pfam" id="PF00593">
    <property type="entry name" value="TonB_dep_Rec_b-barrel"/>
    <property type="match status" value="1"/>
</dbReference>
<evidence type="ECO:0000313" key="7">
    <source>
        <dbReference type="EMBL" id="MBU4683110.1"/>
    </source>
</evidence>
<keyword evidence="1" id="KW-0812">Transmembrane</keyword>
<feature type="domain" description="TonB-dependent receptor plug" evidence="6">
    <location>
        <begin position="46"/>
        <end position="149"/>
    </location>
</feature>
<dbReference type="InterPro" id="IPR039426">
    <property type="entry name" value="TonB-dep_rcpt-like"/>
</dbReference>
<name>A0ABS6DJ59_9ENTR</name>
<evidence type="ECO:0000313" key="8">
    <source>
        <dbReference type="Proteomes" id="UP000686327"/>
    </source>
</evidence>
<keyword evidence="2" id="KW-0798">TonB box</keyword>
<accession>A0ABS6DJ59</accession>
<sequence length="684" mass="75369">MKTHLKPLVPLVLLAIASPGAFAQEQHEHATMQDDQVMIVASPASSPLEVITSPKTPRQPVPASDGSDYLKTIPGFSQIRNGGTNGDPVFRGMFGSRLRILTNNTEMPGACPARMDSPGSYISPESFDLLTLIKGPETVLWGPGNSAGTVRFDREPPRFEKAGIQGTASLLTASNQRWDSNADLSLGNEDGYLRLIGNKSRSGDYQDGNGDRVASKWDKWNADVALGWTPDKDTLLELTAGRGNGEARYAGRSMDGSQFKRESLGMRIEKSNIGEVFNKFEASVYYNYANHIMDNYSLRSPGNMPGSGGGMHSSMEMHQPMDMGGSMSMNMPMAMQLDRRTVGGRMMGTWLWSDYELRSGVDTQQSTHRNKQDEGWRQDARFQDFGAFSELTWHAGEQSKVIGGARLDRTRVDNDTGNGSAERSATLPAGFMRYERTLTDVPVMLYAGVGYTERFPDYWELFSPTYGPGGSKNVFDNLKTEKTTQLDIGMQYGGERFNGWVSAYLGRVNDFILFRYSPNNARISQADNVDATIMGGEMGFSYRLTESWKTDASLAYARGENTSDHQPLPQIAPLETRFGLTWEQGDWSSTGLLRLVSSQQRVALNEGNVVGKDFDKSAGFAIFSANAAYRLNKAIKLSAGVDNLFNKTYSEHLNLAGNSSFGYSSNTPVNEPGRTFWGKVNVTF</sequence>
<dbReference type="InterPro" id="IPR000531">
    <property type="entry name" value="Beta-barrel_TonB"/>
</dbReference>
<comment type="similarity">
    <text evidence="1 2">Belongs to the TonB-dependent receptor family.</text>
</comment>
<organism evidence="7 8">
    <name type="scientific">Cedecea davisae</name>
    <dbReference type="NCBI Taxonomy" id="158484"/>
    <lineage>
        <taxon>Bacteria</taxon>
        <taxon>Pseudomonadati</taxon>
        <taxon>Pseudomonadota</taxon>
        <taxon>Gammaproteobacteria</taxon>
        <taxon>Enterobacterales</taxon>
        <taxon>Enterobacteriaceae</taxon>
        <taxon>Cedecea</taxon>
    </lineage>
</organism>
<keyword evidence="8" id="KW-1185">Reference proteome</keyword>
<keyword evidence="1" id="KW-1134">Transmembrane beta strand</keyword>
<comment type="caution">
    <text evidence="7">The sequence shown here is derived from an EMBL/GenBank/DDBJ whole genome shotgun (WGS) entry which is preliminary data.</text>
</comment>
<dbReference type="NCBIfam" id="TIGR01778">
    <property type="entry name" value="TonB-copper"/>
    <property type="match status" value="1"/>
</dbReference>
<dbReference type="RefSeq" id="WP_216376195.1">
    <property type="nucleotide sequence ID" value="NZ_JAGRYT010000028.1"/>
</dbReference>
<feature type="domain" description="TonB-dependent receptor-like beta-barrel" evidence="5">
    <location>
        <begin position="203"/>
        <end position="644"/>
    </location>
</feature>
<dbReference type="CDD" id="cd01347">
    <property type="entry name" value="ligand_gated_channel"/>
    <property type="match status" value="1"/>
</dbReference>
<keyword evidence="1" id="KW-0813">Transport</keyword>
<evidence type="ECO:0000259" key="6">
    <source>
        <dbReference type="Pfam" id="PF07715"/>
    </source>
</evidence>
<evidence type="ECO:0000256" key="3">
    <source>
        <dbReference type="SAM" id="MobiDB-lite"/>
    </source>
</evidence>
<evidence type="ECO:0000256" key="1">
    <source>
        <dbReference type="PROSITE-ProRule" id="PRU01360"/>
    </source>
</evidence>
<gene>
    <name evidence="7" type="ORF">KC222_13940</name>
</gene>
<keyword evidence="7" id="KW-0675">Receptor</keyword>